<name>A0ABQ0CD25_9PROT</name>
<gene>
    <name evidence="2" type="ORF">SIID45300_03144</name>
</gene>
<protein>
    <recommendedName>
        <fullName evidence="1">D-alanyl-D-alanine carboxypeptidase-like core domain-containing protein</fullName>
    </recommendedName>
</protein>
<dbReference type="InterPro" id="IPR052179">
    <property type="entry name" value="DD-CPase-like"/>
</dbReference>
<dbReference type="CDD" id="cd14814">
    <property type="entry name" value="Peptidase_M15"/>
    <property type="match status" value="1"/>
</dbReference>
<dbReference type="EMBL" id="BAAFGK010000005">
    <property type="protein sequence ID" value="GAB0058787.1"/>
    <property type="molecule type" value="Genomic_DNA"/>
</dbReference>
<dbReference type="InterPro" id="IPR006311">
    <property type="entry name" value="TAT_signal"/>
</dbReference>
<dbReference type="PANTHER" id="PTHR34385">
    <property type="entry name" value="D-ALANYL-D-ALANINE CARBOXYPEPTIDASE"/>
    <property type="match status" value="1"/>
</dbReference>
<dbReference type="SUPFAM" id="SSF55166">
    <property type="entry name" value="Hedgehog/DD-peptidase"/>
    <property type="match status" value="1"/>
</dbReference>
<comment type="caution">
    <text evidence="2">The sequence shown here is derived from an EMBL/GenBank/DDBJ whole genome shotgun (WGS) entry which is preliminary data.</text>
</comment>
<dbReference type="InterPro" id="IPR003709">
    <property type="entry name" value="VanY-like_core_dom"/>
</dbReference>
<accession>A0ABQ0CD25</accession>
<sequence>MNRRGFLKIITAGAAGVMASNPFGSEALAASAERRATGLPKKNRVSQDSRDDDLDSYLHKVRYFNEDHPDDVYLKEEQLDLLNSALRRFNRIQKLIGFGNFYVIDFDQAVYLARTQTEIEPFTVEELNFLEQLFYASASDYGFYGDKPLRNLTDRVPINEVVKLSGTGNYLFRGQPEAIYQHLRKELGDQVVLTSGVRSVIKQFQLFLTKVSESDGNLSRASRSLAPPGYSYHGVSDFDVGQAGYGAFNFTERFITTPVFKRLRDLGYLRLRYPRDNLLGVRFEPWHIKVNFQADSVGRI</sequence>
<dbReference type="PANTHER" id="PTHR34385:SF1">
    <property type="entry name" value="PEPTIDOGLYCAN L-ALANYL-D-GLUTAMATE ENDOPEPTIDASE CWLK"/>
    <property type="match status" value="1"/>
</dbReference>
<dbReference type="InterPro" id="IPR009045">
    <property type="entry name" value="Zn_M74/Hedgehog-like"/>
</dbReference>
<evidence type="ECO:0000313" key="2">
    <source>
        <dbReference type="EMBL" id="GAB0058787.1"/>
    </source>
</evidence>
<dbReference type="PROSITE" id="PS51318">
    <property type="entry name" value="TAT"/>
    <property type="match status" value="1"/>
</dbReference>
<dbReference type="Gene3D" id="3.30.1380.10">
    <property type="match status" value="1"/>
</dbReference>
<dbReference type="Proteomes" id="UP001628193">
    <property type="component" value="Unassembled WGS sequence"/>
</dbReference>
<evidence type="ECO:0000313" key="3">
    <source>
        <dbReference type="Proteomes" id="UP001628193"/>
    </source>
</evidence>
<evidence type="ECO:0000259" key="1">
    <source>
        <dbReference type="Pfam" id="PF02557"/>
    </source>
</evidence>
<reference evidence="2 3" key="1">
    <citation type="submission" date="2024-09" db="EMBL/GenBank/DDBJ databases">
        <title>Draft genome sequence of Candidatus Magnetaquicoccaceae bacterium FCR-1.</title>
        <authorList>
            <person name="Shimoshige H."/>
            <person name="Shimamura S."/>
            <person name="Taoka A."/>
            <person name="Kobayashi H."/>
            <person name="Maekawa T."/>
        </authorList>
    </citation>
    <scope>NUCLEOTIDE SEQUENCE [LARGE SCALE GENOMIC DNA]</scope>
    <source>
        <strain evidence="2 3">FCR-1</strain>
    </source>
</reference>
<dbReference type="Pfam" id="PF02557">
    <property type="entry name" value="VanY"/>
    <property type="match status" value="1"/>
</dbReference>
<dbReference type="RefSeq" id="WP_420906511.1">
    <property type="nucleotide sequence ID" value="NZ_BAAFGK010000005.1"/>
</dbReference>
<keyword evidence="3" id="KW-1185">Reference proteome</keyword>
<feature type="domain" description="D-alanyl-D-alanine carboxypeptidase-like core" evidence="1">
    <location>
        <begin position="185"/>
        <end position="289"/>
    </location>
</feature>
<proteinExistence type="predicted"/>
<organism evidence="2 3">
    <name type="scientific">Candidatus Magnetaquiglobus chichijimensis</name>
    <dbReference type="NCBI Taxonomy" id="3141448"/>
    <lineage>
        <taxon>Bacteria</taxon>
        <taxon>Pseudomonadati</taxon>
        <taxon>Pseudomonadota</taxon>
        <taxon>Magnetococcia</taxon>
        <taxon>Magnetococcales</taxon>
        <taxon>Candidatus Magnetaquicoccaceae</taxon>
        <taxon>Candidatus Magnetaquiglobus</taxon>
    </lineage>
</organism>